<feature type="compositionally biased region" description="Basic and acidic residues" evidence="1">
    <location>
        <begin position="1"/>
        <end position="29"/>
    </location>
</feature>
<comment type="caution">
    <text evidence="2">The sequence shown here is derived from an EMBL/GenBank/DDBJ whole genome shotgun (WGS) entry which is preliminary data.</text>
</comment>
<feature type="region of interest" description="Disordered" evidence="1">
    <location>
        <begin position="217"/>
        <end position="263"/>
    </location>
</feature>
<feature type="region of interest" description="Disordered" evidence="1">
    <location>
        <begin position="1"/>
        <end position="81"/>
    </location>
</feature>
<feature type="region of interest" description="Disordered" evidence="1">
    <location>
        <begin position="367"/>
        <end position="389"/>
    </location>
</feature>
<feature type="compositionally biased region" description="Polar residues" evidence="1">
    <location>
        <begin position="228"/>
        <end position="259"/>
    </location>
</feature>
<keyword evidence="3" id="KW-1185">Reference proteome</keyword>
<accession>A0AAV4IIL4</accession>
<feature type="region of interest" description="Disordered" evidence="1">
    <location>
        <begin position="528"/>
        <end position="563"/>
    </location>
</feature>
<protein>
    <submittedName>
        <fullName evidence="2">Uncharacterized protein</fullName>
    </submittedName>
</protein>
<name>A0AAV4IIL4_9GAST</name>
<organism evidence="2 3">
    <name type="scientific">Elysia marginata</name>
    <dbReference type="NCBI Taxonomy" id="1093978"/>
    <lineage>
        <taxon>Eukaryota</taxon>
        <taxon>Metazoa</taxon>
        <taxon>Spiralia</taxon>
        <taxon>Lophotrochozoa</taxon>
        <taxon>Mollusca</taxon>
        <taxon>Gastropoda</taxon>
        <taxon>Heterobranchia</taxon>
        <taxon>Euthyneura</taxon>
        <taxon>Panpulmonata</taxon>
        <taxon>Sacoglossa</taxon>
        <taxon>Placobranchoidea</taxon>
        <taxon>Plakobranchidae</taxon>
        <taxon>Elysia</taxon>
    </lineage>
</organism>
<evidence type="ECO:0000313" key="2">
    <source>
        <dbReference type="EMBL" id="GFS09750.1"/>
    </source>
</evidence>
<gene>
    <name evidence="2" type="ORF">ElyMa_004790600</name>
</gene>
<feature type="compositionally biased region" description="Acidic residues" evidence="1">
    <location>
        <begin position="367"/>
        <end position="378"/>
    </location>
</feature>
<dbReference type="EMBL" id="BMAT01009612">
    <property type="protein sequence ID" value="GFS09750.1"/>
    <property type="molecule type" value="Genomic_DNA"/>
</dbReference>
<feature type="compositionally biased region" description="Low complexity" evidence="1">
    <location>
        <begin position="627"/>
        <end position="639"/>
    </location>
</feature>
<feature type="compositionally biased region" description="Pro residues" evidence="1">
    <location>
        <begin position="660"/>
        <end position="670"/>
    </location>
</feature>
<feature type="region of interest" description="Disordered" evidence="1">
    <location>
        <begin position="584"/>
        <end position="674"/>
    </location>
</feature>
<dbReference type="Proteomes" id="UP000762676">
    <property type="component" value="Unassembled WGS sequence"/>
</dbReference>
<proteinExistence type="predicted"/>
<feature type="region of interest" description="Disordered" evidence="1">
    <location>
        <begin position="120"/>
        <end position="148"/>
    </location>
</feature>
<feature type="compositionally biased region" description="Basic and acidic residues" evidence="1">
    <location>
        <begin position="66"/>
        <end position="81"/>
    </location>
</feature>
<feature type="compositionally biased region" description="Low complexity" evidence="1">
    <location>
        <begin position="536"/>
        <end position="545"/>
    </location>
</feature>
<feature type="compositionally biased region" description="Polar residues" evidence="1">
    <location>
        <begin position="599"/>
        <end position="620"/>
    </location>
</feature>
<evidence type="ECO:0000313" key="3">
    <source>
        <dbReference type="Proteomes" id="UP000762676"/>
    </source>
</evidence>
<dbReference type="AlphaFoldDB" id="A0AAV4IIL4"/>
<evidence type="ECO:0000256" key="1">
    <source>
        <dbReference type="SAM" id="MobiDB-lite"/>
    </source>
</evidence>
<sequence length="816" mass="88985">MRDGDSCELKDSDSGEWRNGHNNRLKDDDCSGELTNSGSGELTNSGSGELTNSGSGELTNSGSGELRNDDSGEEVSYGREENPDILMRLALGSTLRSLTPKSRQAALDAANLVGVPSTHELLASTNSSRDNGKQRKRKGGKAQKLSPNRHGLTALASSVSNLDFLKFYRAHHAESGGEEQESRCAADVRDLKNAAHGRHSDEIVYASPSHNAADAVAATRGHHPLQRKGSSSVPRLDKVTQTSRDSRSNLNASARSGQSCGDDHPGAGFPELLSYERCSSSGDLFRNHARGSNVACSRSHTCLFRDEQMVKTQDFKKCSCDNFSDPFSSKYVLSSQCLSPNDINTHALLCSKQSRLFTVRQLYVESTDDDEDDTDDSDSSSRNSDIEKSSCDLGKEDLFNIHKQSTIATLDFEPDILCDKSRHLKKVPPILNQCNVDKKGLSSGNTSAGGVQDVFPRRDPAEIETNDTLRTSIPRRHQRCSKSRTAQSEETDNISCLLSHRVPSGGDAKPDPEVTSFRSCFSNEKEYAGSPSSLFPTQQQPTQNNVTHPDSEPTRFKPQNAIYSRTGTAQDTVLTNGDVGINVNIQPSECSTPEPKENFPSSQSSIDISNRANNSHTSGLSLDLINKTSTSSPSSSKPPSNHDSPFFTSPLTQQDRKPPATLPPPPPTPPLRKGRCISRMHKIKPNQSVFSFETSKTGHVPLIDLSKKLNHVHPTGKTRHADTQFLRETSPTSVTKKPKEAGNLDSVEDQGERYEQKAAKKSSPVGIVRTSMSGRTTKQVIGAERTKRIKKLQQDLVRISKELQDLNDVGSDVSEV</sequence>
<reference evidence="2 3" key="1">
    <citation type="journal article" date="2021" name="Elife">
        <title>Chloroplast acquisition without the gene transfer in kleptoplastic sea slugs, Plakobranchus ocellatus.</title>
        <authorList>
            <person name="Maeda T."/>
            <person name="Takahashi S."/>
            <person name="Yoshida T."/>
            <person name="Shimamura S."/>
            <person name="Takaki Y."/>
            <person name="Nagai Y."/>
            <person name="Toyoda A."/>
            <person name="Suzuki Y."/>
            <person name="Arimoto A."/>
            <person name="Ishii H."/>
            <person name="Satoh N."/>
            <person name="Nishiyama T."/>
            <person name="Hasebe M."/>
            <person name="Maruyama T."/>
            <person name="Minagawa J."/>
            <person name="Obokata J."/>
            <person name="Shigenobu S."/>
        </authorList>
    </citation>
    <scope>NUCLEOTIDE SEQUENCE [LARGE SCALE GENOMIC DNA]</scope>
</reference>
<feature type="compositionally biased region" description="Polar residues" evidence="1">
    <location>
        <begin position="641"/>
        <end position="653"/>
    </location>
</feature>
<feature type="region of interest" description="Disordered" evidence="1">
    <location>
        <begin position="730"/>
        <end position="749"/>
    </location>
</feature>
<feature type="compositionally biased region" description="Polar residues" evidence="1">
    <location>
        <begin position="33"/>
        <end position="63"/>
    </location>
</feature>